<dbReference type="EMBL" id="JADBEL010000039">
    <property type="protein sequence ID" value="MBE1556867.1"/>
    <property type="molecule type" value="Genomic_DNA"/>
</dbReference>
<gene>
    <name evidence="2" type="ORF">H4683_003993</name>
</gene>
<accession>A0A927MPG3</accession>
<organism evidence="2 3">
    <name type="scientific">Sporosarcina limicola</name>
    <dbReference type="NCBI Taxonomy" id="34101"/>
    <lineage>
        <taxon>Bacteria</taxon>
        <taxon>Bacillati</taxon>
        <taxon>Bacillota</taxon>
        <taxon>Bacilli</taxon>
        <taxon>Bacillales</taxon>
        <taxon>Caryophanaceae</taxon>
        <taxon>Sporosarcina</taxon>
    </lineage>
</organism>
<evidence type="ECO:0000313" key="3">
    <source>
        <dbReference type="Proteomes" id="UP000658225"/>
    </source>
</evidence>
<dbReference type="AlphaFoldDB" id="A0A927MPG3"/>
<feature type="coiled-coil region" evidence="1">
    <location>
        <begin position="123"/>
        <end position="168"/>
    </location>
</feature>
<keyword evidence="3" id="KW-1185">Reference proteome</keyword>
<comment type="caution">
    <text evidence="2">The sequence shown here is derived from an EMBL/GenBank/DDBJ whole genome shotgun (WGS) entry which is preliminary data.</text>
</comment>
<sequence length="252" mass="30163">MINKEKKSRGRPSTKYIEKELWTIIAHYRENVRPQGEIKYLRLYKYHLELYKERPDVCSRTYSEDFWRKKGQPGREIIDTANQVRSVTLVDSNNNKKDIPNVADVVYKYSKDPERLIKHLIPLENEVRRSIEKERELKQKNEELKVKLKEEKEAKKELRERITLLKECILKLFHYSPSDGTPLENLLNMNNKNKRIKRALDEAWSNPQDFYTGFENLQKEQTSYLITKEDNVVLLNDVKKRRTLADDFDGKF</sequence>
<dbReference type="Proteomes" id="UP000658225">
    <property type="component" value="Unassembled WGS sequence"/>
</dbReference>
<evidence type="ECO:0000256" key="1">
    <source>
        <dbReference type="SAM" id="Coils"/>
    </source>
</evidence>
<proteinExistence type="predicted"/>
<dbReference type="RefSeq" id="WP_192600475.1">
    <property type="nucleotide sequence ID" value="NZ_JADBEL010000039.1"/>
</dbReference>
<evidence type="ECO:0000313" key="2">
    <source>
        <dbReference type="EMBL" id="MBE1556867.1"/>
    </source>
</evidence>
<reference evidence="2" key="1">
    <citation type="submission" date="2020-10" db="EMBL/GenBank/DDBJ databases">
        <title>Genomic Encyclopedia of Type Strains, Phase IV (KMG-IV): sequencing the most valuable type-strain genomes for metagenomic binning, comparative biology and taxonomic classification.</title>
        <authorList>
            <person name="Goeker M."/>
        </authorList>
    </citation>
    <scope>NUCLEOTIDE SEQUENCE</scope>
    <source>
        <strain evidence="2">DSM 13886</strain>
    </source>
</reference>
<name>A0A927MPG3_9BACL</name>
<protein>
    <submittedName>
        <fullName evidence="2">Uncharacterized protein</fullName>
    </submittedName>
</protein>
<keyword evidence="1" id="KW-0175">Coiled coil</keyword>